<dbReference type="GO" id="GO:0006260">
    <property type="term" value="P:DNA replication"/>
    <property type="evidence" value="ECO:0007669"/>
    <property type="project" value="UniProtKB-KW"/>
</dbReference>
<comment type="subcellular location">
    <subcellularLocation>
        <location evidence="11">Nucleus</location>
    </subcellularLocation>
    <subcellularLocation>
        <location evidence="11">Chromosome</location>
    </subcellularLocation>
</comment>
<evidence type="ECO:0000256" key="11">
    <source>
        <dbReference type="RuleBase" id="RU364013"/>
    </source>
</evidence>
<evidence type="ECO:0000256" key="7">
    <source>
        <dbReference type="ARBA" id="ARBA00023163"/>
    </source>
</evidence>
<dbReference type="Pfam" id="PF21103">
    <property type="entry name" value="PH1_SSRP1-like"/>
    <property type="match status" value="1"/>
</dbReference>
<dbReference type="GO" id="GO:0031491">
    <property type="term" value="F:nucleosome binding"/>
    <property type="evidence" value="ECO:0007669"/>
    <property type="project" value="TreeGrafter"/>
</dbReference>
<name>A0A7S2F6D7_9STRA</name>
<feature type="compositionally biased region" description="Basic and acidic residues" evidence="12">
    <location>
        <begin position="707"/>
        <end position="716"/>
    </location>
</feature>
<dbReference type="GO" id="GO:0006281">
    <property type="term" value="P:DNA repair"/>
    <property type="evidence" value="ECO:0007669"/>
    <property type="project" value="UniProtKB-KW"/>
</dbReference>
<dbReference type="CDD" id="cd13231">
    <property type="entry name" value="PH2_SSRP1-like"/>
    <property type="match status" value="1"/>
</dbReference>
<keyword evidence="5 11" id="KW-0805">Transcription regulation</keyword>
<evidence type="ECO:0000313" key="14">
    <source>
        <dbReference type="EMBL" id="CAD9375807.1"/>
    </source>
</evidence>
<proteinExistence type="inferred from homology"/>
<dbReference type="InterPro" id="IPR011993">
    <property type="entry name" value="PH-like_dom_sf"/>
</dbReference>
<dbReference type="InterPro" id="IPR038167">
    <property type="entry name" value="SSRP1_sf"/>
</dbReference>
<feature type="region of interest" description="Disordered" evidence="12">
    <location>
        <begin position="595"/>
        <end position="621"/>
    </location>
</feature>
<feature type="compositionally biased region" description="Low complexity" evidence="12">
    <location>
        <begin position="725"/>
        <end position="735"/>
    </location>
</feature>
<evidence type="ECO:0000256" key="1">
    <source>
        <dbReference type="ARBA" id="ARBA00010060"/>
    </source>
</evidence>
<dbReference type="SMART" id="SM00398">
    <property type="entry name" value="HMG"/>
    <property type="match status" value="2"/>
</dbReference>
<dbReference type="Gene3D" id="2.30.29.220">
    <property type="entry name" value="Structure-specific recognition protein (SSRP1)"/>
    <property type="match status" value="1"/>
</dbReference>
<evidence type="ECO:0000256" key="6">
    <source>
        <dbReference type="ARBA" id="ARBA00023125"/>
    </source>
</evidence>
<feature type="domain" description="HMG box" evidence="13">
    <location>
        <begin position="524"/>
        <end position="592"/>
    </location>
</feature>
<feature type="domain" description="HMG box" evidence="13">
    <location>
        <begin position="617"/>
        <end position="685"/>
    </location>
</feature>
<keyword evidence="6 10" id="KW-0238">DNA-binding</keyword>
<dbReference type="InterPro" id="IPR036910">
    <property type="entry name" value="HMG_box_dom_sf"/>
</dbReference>
<reference evidence="14" key="1">
    <citation type="submission" date="2021-01" db="EMBL/GenBank/DDBJ databases">
        <authorList>
            <person name="Corre E."/>
            <person name="Pelletier E."/>
            <person name="Niang G."/>
            <person name="Scheremetjew M."/>
            <person name="Finn R."/>
            <person name="Kale V."/>
            <person name="Holt S."/>
            <person name="Cochrane G."/>
            <person name="Meng A."/>
            <person name="Brown T."/>
            <person name="Cohen L."/>
        </authorList>
    </citation>
    <scope>NUCLEOTIDE SEQUENCE</scope>
    <source>
        <strain evidence="14">CCMP1381</strain>
    </source>
</reference>
<dbReference type="EMBL" id="HBGS01005223">
    <property type="protein sequence ID" value="CAD9375807.1"/>
    <property type="molecule type" value="Transcribed_RNA"/>
</dbReference>
<dbReference type="Gene3D" id="1.10.30.10">
    <property type="entry name" value="High mobility group box domain"/>
    <property type="match status" value="2"/>
</dbReference>
<dbReference type="InterPro" id="IPR013719">
    <property type="entry name" value="RTT106/SPT16-like_middle_dom"/>
</dbReference>
<dbReference type="InterPro" id="IPR009071">
    <property type="entry name" value="HMG_box_dom"/>
</dbReference>
<dbReference type="Pfam" id="PF00505">
    <property type="entry name" value="HMG_box"/>
    <property type="match status" value="2"/>
</dbReference>
<dbReference type="InterPro" id="IPR050454">
    <property type="entry name" value="RTT106/SSRP1_HistChap/FACT"/>
</dbReference>
<keyword evidence="7 11" id="KW-0804">Transcription</keyword>
<dbReference type="PANTHER" id="PTHR45849:SF1">
    <property type="entry name" value="FACT COMPLEX SUBUNIT SSRP1"/>
    <property type="match status" value="1"/>
</dbReference>
<dbReference type="CDD" id="cd13230">
    <property type="entry name" value="PH1_SSRP1-like"/>
    <property type="match status" value="1"/>
</dbReference>
<dbReference type="InterPro" id="IPR000969">
    <property type="entry name" value="SSRP1/POB3"/>
</dbReference>
<sequence>MALLCASMVFVRVTSSESRDISRIMKSHLRKKSLRAEVATTAYSNSEKKKTMHIRRNDEELLDVNLQNVSQCVVPGNKQDEIEVQFHESDTSNREEQTLVAMRLWVPNSSAASVQSTIMDETNISSYTGHSLVEFEQNQGKFITPRAQYSIELYDAFFRMHGNMYDYKIKYSDISRYYMLERSKGRHFNFIICLDKPIRQGQQKYPNLVWQTPSQHAQITVNMTEEEIATRFKDHADPSSMLQPVMSGMLHALIARIFKALTGKMVFSHSRKYSSANGEHCIKCAHKARNGDLYPNDKSFVFLHQPTLVIHFADIDHVEFERPEQTAQSVTRNFDLVIQLKEMGGGEKAKKFSFSAIEKKEYQPLIDFLKTKPTLTIRNLEMAEEAAVGVNAMLMEQGDDDDDMEESEDGDYNSADQSAGSDDDDDDGSDGEMDDEEEPDRARVEKKREVPTKKKKPKKTASPQRRSPSPSGSEESDGGSDDSLPPAVAVPNKKVKATMKKRESSPPPPEPKKAGKKKKDPLAPKGKRSAYMLYSNSVRADIKAANPSVPPTEIMKLVAASWNSLDDEGKVKWKEEEGVDKLRHEQEMMAYEPSAEFLATSTEAPKSKKKKKDPNAPKKPTTTYFAYIAEKRAQVKIENPDASVTDVSKLLGAQWKALSAEDKAPFEEMARKDKIRYQEEMKTYTPPAAEEHESAPAPKKLKLSVKPKSEPEPERAESDDDAGSDSDASSIGEASLSGSLAEDSD</sequence>
<dbReference type="SMART" id="SM01287">
    <property type="entry name" value="Rtt106"/>
    <property type="match status" value="1"/>
</dbReference>
<dbReference type="PROSITE" id="PS50118">
    <property type="entry name" value="HMG_BOX_2"/>
    <property type="match status" value="2"/>
</dbReference>
<comment type="similarity">
    <text evidence="1 11">Belongs to the SSRP1 family.</text>
</comment>
<dbReference type="Pfam" id="PF03531">
    <property type="entry name" value="SSrecog"/>
    <property type="match status" value="1"/>
</dbReference>
<evidence type="ECO:0000256" key="2">
    <source>
        <dbReference type="ARBA" id="ARBA00022454"/>
    </source>
</evidence>
<evidence type="ECO:0000256" key="5">
    <source>
        <dbReference type="ARBA" id="ARBA00023015"/>
    </source>
</evidence>
<evidence type="ECO:0000256" key="8">
    <source>
        <dbReference type="ARBA" id="ARBA00023204"/>
    </source>
</evidence>
<gene>
    <name evidence="14" type="ORF">DSPE1174_LOCUS2687</name>
</gene>
<protein>
    <recommendedName>
        <fullName evidence="11">FACT complex subunit SSRP1</fullName>
    </recommendedName>
</protein>
<dbReference type="PANTHER" id="PTHR45849">
    <property type="entry name" value="FACT COMPLEX SUBUNIT SSRP1"/>
    <property type="match status" value="1"/>
</dbReference>
<keyword evidence="9 10" id="KW-0539">Nucleus</keyword>
<feature type="compositionally biased region" description="Acidic residues" evidence="12">
    <location>
        <begin position="399"/>
        <end position="411"/>
    </location>
</feature>
<keyword evidence="8 11" id="KW-0234">DNA repair</keyword>
<feature type="DNA-binding region" description="HMG box" evidence="10">
    <location>
        <begin position="617"/>
        <end position="685"/>
    </location>
</feature>
<dbReference type="SUPFAM" id="SSF50729">
    <property type="entry name" value="PH domain-like"/>
    <property type="match status" value="1"/>
</dbReference>
<evidence type="ECO:0000256" key="4">
    <source>
        <dbReference type="ARBA" id="ARBA00022763"/>
    </source>
</evidence>
<feature type="compositionally biased region" description="Basic and acidic residues" evidence="12">
    <location>
        <begin position="440"/>
        <end position="452"/>
    </location>
</feature>
<dbReference type="InterPro" id="IPR024954">
    <property type="entry name" value="SSRP1_DD"/>
</dbReference>
<evidence type="ECO:0000259" key="13">
    <source>
        <dbReference type="PROSITE" id="PS50118"/>
    </source>
</evidence>
<dbReference type="InterPro" id="IPR048993">
    <property type="entry name" value="SSRP1-like_PH1"/>
</dbReference>
<keyword evidence="4 11" id="KW-0227">DNA damage</keyword>
<evidence type="ECO:0000256" key="10">
    <source>
        <dbReference type="PROSITE-ProRule" id="PRU00267"/>
    </source>
</evidence>
<feature type="DNA-binding region" description="HMG box" evidence="10">
    <location>
        <begin position="524"/>
        <end position="592"/>
    </location>
</feature>
<evidence type="ECO:0000256" key="3">
    <source>
        <dbReference type="ARBA" id="ARBA00022705"/>
    </source>
</evidence>
<dbReference type="GO" id="GO:0042393">
    <property type="term" value="F:histone binding"/>
    <property type="evidence" value="ECO:0007669"/>
    <property type="project" value="TreeGrafter"/>
</dbReference>
<dbReference type="Pfam" id="PF08512">
    <property type="entry name" value="Rttp106-like_middle"/>
    <property type="match status" value="1"/>
</dbReference>
<accession>A0A7S2F6D7</accession>
<comment type="function">
    <text evidence="11">Component of the FACT complex, a general chromatin factor that acts to reorganize nucleosomes. The FACT complex is involved in multiple processes that require DNA as a template such as mRNA elongation, DNA replication and DNA repair. During transcription elongation the FACT complex acts as a histone chaperone that both destabilizes and restores nucleosomal structure. It facilitates the passage of RNA polymerase II and transcription by promoting the dissociation of one histone H2A-H2B dimer from the nucleosome, then subsequently promotes the reestablishment of the nucleosome following the passage of RNA polymerase II.</text>
</comment>
<evidence type="ECO:0000256" key="9">
    <source>
        <dbReference type="ARBA" id="ARBA00023242"/>
    </source>
</evidence>
<dbReference type="GO" id="GO:0035101">
    <property type="term" value="C:FACT complex"/>
    <property type="evidence" value="ECO:0007669"/>
    <property type="project" value="TreeGrafter"/>
</dbReference>
<feature type="region of interest" description="Disordered" evidence="12">
    <location>
        <begin position="399"/>
        <end position="530"/>
    </location>
</feature>
<dbReference type="Gene3D" id="2.30.29.30">
    <property type="entry name" value="Pleckstrin-homology domain (PH domain)/Phosphotyrosine-binding domain (PTB)"/>
    <property type="match status" value="1"/>
</dbReference>
<dbReference type="AlphaFoldDB" id="A0A7S2F6D7"/>
<feature type="region of interest" description="Disordered" evidence="12">
    <location>
        <begin position="677"/>
        <end position="745"/>
    </location>
</feature>
<keyword evidence="2 11" id="KW-0158">Chromosome</keyword>
<evidence type="ECO:0000256" key="12">
    <source>
        <dbReference type="SAM" id="MobiDB-lite"/>
    </source>
</evidence>
<organism evidence="14">
    <name type="scientific">Octactis speculum</name>
    <dbReference type="NCBI Taxonomy" id="3111310"/>
    <lineage>
        <taxon>Eukaryota</taxon>
        <taxon>Sar</taxon>
        <taxon>Stramenopiles</taxon>
        <taxon>Ochrophyta</taxon>
        <taxon>Dictyochophyceae</taxon>
        <taxon>Dictyochales</taxon>
        <taxon>Dictyochaceae</taxon>
        <taxon>Octactis</taxon>
    </lineage>
</organism>
<feature type="compositionally biased region" description="Acidic residues" evidence="12">
    <location>
        <begin position="421"/>
        <end position="439"/>
    </location>
</feature>
<dbReference type="FunFam" id="2.30.29.150:FF:000001">
    <property type="entry name" value="Fact complex subunit ssrp1"/>
    <property type="match status" value="1"/>
</dbReference>
<dbReference type="PRINTS" id="PR00887">
    <property type="entry name" value="SSRCOGNITION"/>
</dbReference>
<dbReference type="FunFam" id="1.10.30.10:FF:000016">
    <property type="entry name" value="FACT complex subunit SSRP1"/>
    <property type="match status" value="1"/>
</dbReference>
<keyword evidence="3 11" id="KW-0235">DNA replication</keyword>
<dbReference type="GO" id="GO:0003677">
    <property type="term" value="F:DNA binding"/>
    <property type="evidence" value="ECO:0007669"/>
    <property type="project" value="UniProtKB-UniRule"/>
</dbReference>
<dbReference type="Gene3D" id="2.30.29.150">
    <property type="match status" value="1"/>
</dbReference>
<dbReference type="SUPFAM" id="SSF47095">
    <property type="entry name" value="HMG-box"/>
    <property type="match status" value="2"/>
</dbReference>
<dbReference type="CDD" id="cd01390">
    <property type="entry name" value="HMG-box_NHP6-like"/>
    <property type="match status" value="1"/>
</dbReference>